<accession>A0A4Z0M567</accession>
<sequence length="359" mass="39074">MRKHRSPLLRRLLAAAMLLPALAGAQAPVKVAFMHENPVGQGGWTLSHELARKELEAYFGERIVTTALDGVPPGGDAERVMTKLARDGNQLVFATSFGFMNSAVRVARRFPKVKFEHASGYTTARNLGTYQIRAYQGRYLAGYAAALASKTGRLGYVGSFPIPEVLRGINAYTIGARAARPDITVEVVWINTWSDAGRSREAADLLIARNADVITHHTETAAAIQAAEQAGVWSVGYQTDRSAYAPQHHLVSIAHNWFPIYKRKVQSVIDGTWTSNVDWVGVEEDATQLVGWGPQVPEDIRAAVAAERQRMLDGELNVWRGPLKDSSGQERVAAGAIPADDALIAMEWLLEGIIGGVPN</sequence>
<evidence type="ECO:0000313" key="4">
    <source>
        <dbReference type="EMBL" id="TGD74614.1"/>
    </source>
</evidence>
<comment type="caution">
    <text evidence="4">The sequence shown here is derived from an EMBL/GenBank/DDBJ whole genome shotgun (WGS) entry which is preliminary data.</text>
</comment>
<keyword evidence="1 2" id="KW-0732">Signal</keyword>
<dbReference type="RefSeq" id="WP_135441572.1">
    <property type="nucleotide sequence ID" value="NZ_SRLE01000005.1"/>
</dbReference>
<protein>
    <submittedName>
        <fullName evidence="4">BMP family ABC transporter substrate-binding protein</fullName>
    </submittedName>
</protein>
<evidence type="ECO:0000256" key="1">
    <source>
        <dbReference type="ARBA" id="ARBA00022729"/>
    </source>
</evidence>
<evidence type="ECO:0000259" key="3">
    <source>
        <dbReference type="Pfam" id="PF02608"/>
    </source>
</evidence>
<dbReference type="Proteomes" id="UP000298050">
    <property type="component" value="Unassembled WGS sequence"/>
</dbReference>
<name>A0A4Z0M567_9GAMM</name>
<dbReference type="InterPro" id="IPR003760">
    <property type="entry name" value="PnrA-like"/>
</dbReference>
<feature type="signal peptide" evidence="2">
    <location>
        <begin position="1"/>
        <end position="27"/>
    </location>
</feature>
<dbReference type="PANTHER" id="PTHR43208:SF1">
    <property type="entry name" value="ABC TRANSPORTER SUBSTRATE-BINDING PROTEIN"/>
    <property type="match status" value="1"/>
</dbReference>
<dbReference type="CDD" id="cd19963">
    <property type="entry name" value="PBP1_BMP-like"/>
    <property type="match status" value="1"/>
</dbReference>
<gene>
    <name evidence="4" type="ORF">E4634_05265</name>
</gene>
<feature type="chain" id="PRO_5021296089" evidence="2">
    <location>
        <begin position="28"/>
        <end position="359"/>
    </location>
</feature>
<evidence type="ECO:0000256" key="2">
    <source>
        <dbReference type="SAM" id="SignalP"/>
    </source>
</evidence>
<feature type="domain" description="ABC transporter substrate-binding protein PnrA-like" evidence="3">
    <location>
        <begin position="29"/>
        <end position="290"/>
    </location>
</feature>
<dbReference type="InterPro" id="IPR052910">
    <property type="entry name" value="ABC-Purine-Binding"/>
</dbReference>
<evidence type="ECO:0000313" key="5">
    <source>
        <dbReference type="Proteomes" id="UP000298050"/>
    </source>
</evidence>
<organism evidence="4 5">
    <name type="scientific">Mangrovimicrobium sediminis</name>
    <dbReference type="NCBI Taxonomy" id="2562682"/>
    <lineage>
        <taxon>Bacteria</taxon>
        <taxon>Pseudomonadati</taxon>
        <taxon>Pseudomonadota</taxon>
        <taxon>Gammaproteobacteria</taxon>
        <taxon>Cellvibrionales</taxon>
        <taxon>Halieaceae</taxon>
        <taxon>Mangrovimicrobium</taxon>
    </lineage>
</organism>
<reference evidence="4 5" key="1">
    <citation type="submission" date="2019-04" db="EMBL/GenBank/DDBJ databases">
        <title>Taxonomy of novel Haliea sp. from mangrove soil of West Coast of India.</title>
        <authorList>
            <person name="Verma A."/>
            <person name="Kumar P."/>
            <person name="Krishnamurthi S."/>
        </authorList>
    </citation>
    <scope>NUCLEOTIDE SEQUENCE [LARGE SCALE GENOMIC DNA]</scope>
    <source>
        <strain evidence="4 5">SAOS-164</strain>
    </source>
</reference>
<dbReference type="EMBL" id="SRLE01000005">
    <property type="protein sequence ID" value="TGD74614.1"/>
    <property type="molecule type" value="Genomic_DNA"/>
</dbReference>
<dbReference type="AlphaFoldDB" id="A0A4Z0M567"/>
<dbReference type="Pfam" id="PF02608">
    <property type="entry name" value="Bmp"/>
    <property type="match status" value="1"/>
</dbReference>
<keyword evidence="5" id="KW-1185">Reference proteome</keyword>
<dbReference type="Gene3D" id="3.40.50.2300">
    <property type="match status" value="2"/>
</dbReference>
<dbReference type="GO" id="GO:0005886">
    <property type="term" value="C:plasma membrane"/>
    <property type="evidence" value="ECO:0007669"/>
    <property type="project" value="InterPro"/>
</dbReference>
<dbReference type="PANTHER" id="PTHR43208">
    <property type="entry name" value="ABC TRANSPORTER SUBSTRATE-BINDING PROTEIN"/>
    <property type="match status" value="1"/>
</dbReference>
<proteinExistence type="predicted"/>
<dbReference type="OrthoDB" id="9769871at2"/>